<evidence type="ECO:0000313" key="2">
    <source>
        <dbReference type="Proteomes" id="UP001157946"/>
    </source>
</evidence>
<proteinExistence type="predicted"/>
<dbReference type="EMBL" id="FXTU01000004">
    <property type="protein sequence ID" value="SMP24284.1"/>
    <property type="molecule type" value="Genomic_DNA"/>
</dbReference>
<name>A0AA46AG59_9BACL</name>
<keyword evidence="2" id="KW-1185">Reference proteome</keyword>
<protein>
    <submittedName>
        <fullName evidence="1">Uncharacterized protein</fullName>
    </submittedName>
</protein>
<dbReference type="Proteomes" id="UP001157946">
    <property type="component" value="Unassembled WGS sequence"/>
</dbReference>
<dbReference type="AlphaFoldDB" id="A0AA46AG59"/>
<sequence length="116" mass="13151">MIRTSELTHSQVRHILLRPNRREEFDVRLRRGEIAFVRCGRLRFRPRIVGLRRGDTVRIQCGNSSANVTCGRGSGSTQTIRLNRGESVILVCRRRRRGGRGRLIESGGANSVVNNL</sequence>
<accession>A0AA46AG59</accession>
<comment type="caution">
    <text evidence="1">The sequence shown here is derived from an EMBL/GenBank/DDBJ whole genome shotgun (WGS) entry which is preliminary data.</text>
</comment>
<organism evidence="1 2">
    <name type="scientific">Laceyella tengchongensis</name>
    <dbReference type="NCBI Taxonomy" id="574699"/>
    <lineage>
        <taxon>Bacteria</taxon>
        <taxon>Bacillati</taxon>
        <taxon>Bacillota</taxon>
        <taxon>Bacilli</taxon>
        <taxon>Bacillales</taxon>
        <taxon>Thermoactinomycetaceae</taxon>
        <taxon>Laceyella</taxon>
    </lineage>
</organism>
<gene>
    <name evidence="1" type="ORF">SAMN06265361_104305</name>
</gene>
<evidence type="ECO:0000313" key="1">
    <source>
        <dbReference type="EMBL" id="SMP24284.1"/>
    </source>
</evidence>
<reference evidence="1" key="1">
    <citation type="submission" date="2017-05" db="EMBL/GenBank/DDBJ databases">
        <authorList>
            <person name="Varghese N."/>
            <person name="Submissions S."/>
        </authorList>
    </citation>
    <scope>NUCLEOTIDE SEQUENCE</scope>
    <source>
        <strain evidence="1">DSM 45262</strain>
    </source>
</reference>